<dbReference type="Proteomes" id="UP001207918">
    <property type="component" value="Unassembled WGS sequence"/>
</dbReference>
<dbReference type="InterPro" id="IPR041916">
    <property type="entry name" value="Anti_sigma_zinc_sf"/>
</dbReference>
<keyword evidence="4 10" id="KW-0812">Transmembrane</keyword>
<evidence type="ECO:0000256" key="1">
    <source>
        <dbReference type="ARBA" id="ARBA00004167"/>
    </source>
</evidence>
<keyword evidence="9" id="KW-0175">Coiled coil</keyword>
<feature type="coiled-coil region" evidence="9">
    <location>
        <begin position="137"/>
        <end position="171"/>
    </location>
</feature>
<comment type="subcellular location">
    <subcellularLocation>
        <location evidence="2">Cell membrane</location>
    </subcellularLocation>
    <subcellularLocation>
        <location evidence="1">Membrane</location>
        <topology evidence="1">Single-pass membrane protein</topology>
    </subcellularLocation>
</comment>
<gene>
    <name evidence="12" type="ORF">J6I44_13040</name>
</gene>
<dbReference type="InterPro" id="IPR018764">
    <property type="entry name" value="RskA_C"/>
</dbReference>
<keyword evidence="3" id="KW-1003">Cell membrane</keyword>
<evidence type="ECO:0000256" key="8">
    <source>
        <dbReference type="ARBA" id="ARBA00030803"/>
    </source>
</evidence>
<proteinExistence type="predicted"/>
<evidence type="ECO:0000256" key="9">
    <source>
        <dbReference type="SAM" id="Coils"/>
    </source>
</evidence>
<keyword evidence="6 10" id="KW-0472">Membrane</keyword>
<evidence type="ECO:0000256" key="3">
    <source>
        <dbReference type="ARBA" id="ARBA00022475"/>
    </source>
</evidence>
<evidence type="ECO:0000259" key="11">
    <source>
        <dbReference type="Pfam" id="PF10099"/>
    </source>
</evidence>
<keyword evidence="5 10" id="KW-1133">Transmembrane helix</keyword>
<evidence type="ECO:0000256" key="10">
    <source>
        <dbReference type="SAM" id="Phobius"/>
    </source>
</evidence>
<dbReference type="EMBL" id="JAGGJA010000008">
    <property type="protein sequence ID" value="MCW9707787.1"/>
    <property type="molecule type" value="Genomic_DNA"/>
</dbReference>
<evidence type="ECO:0000313" key="13">
    <source>
        <dbReference type="Proteomes" id="UP001207918"/>
    </source>
</evidence>
<evidence type="ECO:0000256" key="7">
    <source>
        <dbReference type="ARBA" id="ARBA00029829"/>
    </source>
</evidence>
<name>A0ABT3PPJ7_9BACT</name>
<dbReference type="Gene3D" id="1.10.10.1320">
    <property type="entry name" value="Anti-sigma factor, zinc-finger domain"/>
    <property type="match status" value="1"/>
</dbReference>
<dbReference type="Pfam" id="PF10099">
    <property type="entry name" value="RskA_C"/>
    <property type="match status" value="1"/>
</dbReference>
<reference evidence="12 13" key="1">
    <citation type="submission" date="2021-03" db="EMBL/GenBank/DDBJ databases">
        <title>Aliifodinibius sp. nov., a new bacterium isolated from saline soil.</title>
        <authorList>
            <person name="Galisteo C."/>
            <person name="De La Haba R."/>
            <person name="Sanchez-Porro C."/>
            <person name="Ventosa A."/>
        </authorList>
    </citation>
    <scope>NUCLEOTIDE SEQUENCE [LARGE SCALE GENOMIC DNA]</scope>
    <source>
        <strain evidence="12 13">1BSP15-2V2</strain>
    </source>
</reference>
<dbReference type="PANTHER" id="PTHR37461">
    <property type="entry name" value="ANTI-SIGMA-K FACTOR RSKA"/>
    <property type="match status" value="1"/>
</dbReference>
<feature type="domain" description="Anti-sigma K factor RskA C-terminal" evidence="11">
    <location>
        <begin position="115"/>
        <end position="275"/>
    </location>
</feature>
<keyword evidence="13" id="KW-1185">Reference proteome</keyword>
<sequence>MANEQSHNEHFEELCSGYVLNALDEDERAEFEEMLAEATDEQLRLYQALWSTANQLAFTIERNEPSETLKSRILAQIQADSESSSDEATVTSIDDQKTAEDQDRSFNWSAFSTAASFALLIVSLSLLFYSFNLSSEIDRKETVIGNQETKITELTNELERKEEMLAILESRDVDMVLMSGLEVNPDGYGKVIWDSEKQQALLQVANLPPVPTGKDYQLWLIRDNQPVSAGIFAVNDSSRDNFFKIEEMAQASEQSANAFAITMEPKGGVPQPTGDMYLLGNMTPDNSN</sequence>
<evidence type="ECO:0000256" key="5">
    <source>
        <dbReference type="ARBA" id="ARBA00022989"/>
    </source>
</evidence>
<protein>
    <recommendedName>
        <fullName evidence="8">Regulator of SigK</fullName>
    </recommendedName>
    <alternativeName>
        <fullName evidence="7">Sigma-K anti-sigma factor RskA</fullName>
    </alternativeName>
</protein>
<evidence type="ECO:0000256" key="6">
    <source>
        <dbReference type="ARBA" id="ARBA00023136"/>
    </source>
</evidence>
<accession>A0ABT3PPJ7</accession>
<dbReference type="RefSeq" id="WP_265766577.1">
    <property type="nucleotide sequence ID" value="NZ_JAGGJA010000008.1"/>
</dbReference>
<evidence type="ECO:0000256" key="2">
    <source>
        <dbReference type="ARBA" id="ARBA00004236"/>
    </source>
</evidence>
<evidence type="ECO:0000313" key="12">
    <source>
        <dbReference type="EMBL" id="MCW9707787.1"/>
    </source>
</evidence>
<dbReference type="PANTHER" id="PTHR37461:SF1">
    <property type="entry name" value="ANTI-SIGMA-K FACTOR RSKA"/>
    <property type="match status" value="1"/>
</dbReference>
<organism evidence="12 13">
    <name type="scientific">Fodinibius salsisoli</name>
    <dbReference type="NCBI Taxonomy" id="2820877"/>
    <lineage>
        <taxon>Bacteria</taxon>
        <taxon>Pseudomonadati</taxon>
        <taxon>Balneolota</taxon>
        <taxon>Balneolia</taxon>
        <taxon>Balneolales</taxon>
        <taxon>Balneolaceae</taxon>
        <taxon>Fodinibius</taxon>
    </lineage>
</organism>
<feature type="transmembrane region" description="Helical" evidence="10">
    <location>
        <begin position="108"/>
        <end position="131"/>
    </location>
</feature>
<comment type="caution">
    <text evidence="12">The sequence shown here is derived from an EMBL/GenBank/DDBJ whole genome shotgun (WGS) entry which is preliminary data.</text>
</comment>
<evidence type="ECO:0000256" key="4">
    <source>
        <dbReference type="ARBA" id="ARBA00022692"/>
    </source>
</evidence>
<dbReference type="InterPro" id="IPR051474">
    <property type="entry name" value="Anti-sigma-K/W_factor"/>
</dbReference>